<organism evidence="1 2">
    <name type="scientific">Streptomyces ambofaciens</name>
    <dbReference type="NCBI Taxonomy" id="1889"/>
    <lineage>
        <taxon>Bacteria</taxon>
        <taxon>Bacillati</taxon>
        <taxon>Actinomycetota</taxon>
        <taxon>Actinomycetes</taxon>
        <taxon>Kitasatosporales</taxon>
        <taxon>Streptomycetaceae</taxon>
        <taxon>Streptomyces</taxon>
    </lineage>
</organism>
<dbReference type="Proteomes" id="UP000076720">
    <property type="component" value="Chromosome"/>
</dbReference>
<evidence type="ECO:0000313" key="2">
    <source>
        <dbReference type="Proteomes" id="UP000076720"/>
    </source>
</evidence>
<name>A0ABN4PGI1_STRAM</name>
<reference evidence="2" key="1">
    <citation type="submission" date="2015-10" db="EMBL/GenBank/DDBJ databases">
        <title>Complete genome sequence of Streptomyces ambofaciens DSM 40697.</title>
        <authorList>
            <person name="Thibessard A."/>
            <person name="Leblond P."/>
        </authorList>
    </citation>
    <scope>NUCLEOTIDE SEQUENCE [LARGE SCALE GENOMIC DNA]</scope>
    <source>
        <strain evidence="2">DSM 40697</strain>
    </source>
</reference>
<gene>
    <name evidence="1" type="ORF">SAM40697_6663</name>
</gene>
<keyword evidence="2" id="KW-1185">Reference proteome</keyword>
<dbReference type="EMBL" id="CP012949">
    <property type="protein sequence ID" value="ANB10616.1"/>
    <property type="molecule type" value="Genomic_DNA"/>
</dbReference>
<accession>A0ABN4PGI1</accession>
<evidence type="ECO:0000313" key="1">
    <source>
        <dbReference type="EMBL" id="ANB10616.1"/>
    </source>
</evidence>
<protein>
    <submittedName>
        <fullName evidence="1">Uncharacterized protein</fullName>
    </submittedName>
</protein>
<sequence length="79" mass="8307">MTGQETGRRPGPGIHAPLLVTASPIRGIGRLCRPAGSLVLARLITRPPVADLDVRGRTVPDVEDQPVRVGAVDDHGEVP</sequence>
<reference evidence="1 2" key="2">
    <citation type="journal article" date="2016" name="Genome Announc.">
        <title>Complete Genome Sequence of Streptomyces ambofaciens DSM 40697, a Paradigm for Genome Plasticity Studies.</title>
        <authorList>
            <person name="Thibessard A."/>
            <person name="Leblond P."/>
        </authorList>
    </citation>
    <scope>NUCLEOTIDE SEQUENCE [LARGE SCALE GENOMIC DNA]</scope>
    <source>
        <strain evidence="1 2">DSM 40697</strain>
    </source>
</reference>
<proteinExistence type="predicted"/>
<dbReference type="RefSeq" id="WP_063484216.1">
    <property type="nucleotide sequence ID" value="NZ_CP012949.1"/>
</dbReference>